<dbReference type="AlphaFoldDB" id="A0A6P0UU51"/>
<keyword evidence="3" id="KW-0804">Transcription</keyword>
<evidence type="ECO:0000259" key="4">
    <source>
        <dbReference type="PROSITE" id="PS51118"/>
    </source>
</evidence>
<evidence type="ECO:0000313" key="5">
    <source>
        <dbReference type="EMBL" id="NER15359.1"/>
    </source>
</evidence>
<keyword evidence="1" id="KW-0805">Transcription regulation</keyword>
<accession>A0A6P0UU51</accession>
<sequence length="108" mass="12255">MKLPIPGQPVRGSKTGAPIMALLDLLGRSWAMGIVWHLYSGPSTFRKLQDYCESISPTTLNKRLKELKDSYLIERTVNGYALTEQGKELYELIEPLGSWAKIWAKNFK</sequence>
<name>A0A6P0UU51_9FLAO</name>
<feature type="domain" description="HTH hxlR-type" evidence="4">
    <location>
        <begin position="17"/>
        <end position="108"/>
    </location>
</feature>
<proteinExistence type="predicted"/>
<dbReference type="InterPro" id="IPR036388">
    <property type="entry name" value="WH-like_DNA-bd_sf"/>
</dbReference>
<comment type="caution">
    <text evidence="5">The sequence shown here is derived from an EMBL/GenBank/DDBJ whole genome shotgun (WGS) entry which is preliminary data.</text>
</comment>
<keyword evidence="2" id="KW-0238">DNA-binding</keyword>
<dbReference type="InterPro" id="IPR036390">
    <property type="entry name" value="WH_DNA-bd_sf"/>
</dbReference>
<evidence type="ECO:0000256" key="3">
    <source>
        <dbReference type="ARBA" id="ARBA00023163"/>
    </source>
</evidence>
<dbReference type="InterPro" id="IPR002577">
    <property type="entry name" value="HTH_HxlR"/>
</dbReference>
<evidence type="ECO:0000256" key="2">
    <source>
        <dbReference type="ARBA" id="ARBA00023125"/>
    </source>
</evidence>
<dbReference type="RefSeq" id="WP_163608641.1">
    <property type="nucleotide sequence ID" value="NZ_JAABOO010000004.1"/>
</dbReference>
<evidence type="ECO:0000313" key="6">
    <source>
        <dbReference type="Proteomes" id="UP000468581"/>
    </source>
</evidence>
<dbReference type="PANTHER" id="PTHR33204:SF37">
    <property type="entry name" value="HTH-TYPE TRANSCRIPTIONAL REGULATOR YODB"/>
    <property type="match status" value="1"/>
</dbReference>
<dbReference type="Gene3D" id="1.10.10.10">
    <property type="entry name" value="Winged helix-like DNA-binding domain superfamily/Winged helix DNA-binding domain"/>
    <property type="match status" value="1"/>
</dbReference>
<dbReference type="SUPFAM" id="SSF46785">
    <property type="entry name" value="Winged helix' DNA-binding domain"/>
    <property type="match status" value="1"/>
</dbReference>
<organism evidence="5 6">
    <name type="scientific">Leptobacterium flavescens</name>
    <dbReference type="NCBI Taxonomy" id="472055"/>
    <lineage>
        <taxon>Bacteria</taxon>
        <taxon>Pseudomonadati</taxon>
        <taxon>Bacteroidota</taxon>
        <taxon>Flavobacteriia</taxon>
        <taxon>Flavobacteriales</taxon>
        <taxon>Flavobacteriaceae</taxon>
        <taxon>Leptobacterium</taxon>
    </lineage>
</organism>
<gene>
    <name evidence="5" type="ORF">GWK08_18030</name>
</gene>
<dbReference type="PANTHER" id="PTHR33204">
    <property type="entry name" value="TRANSCRIPTIONAL REGULATOR, MARR FAMILY"/>
    <property type="match status" value="1"/>
</dbReference>
<dbReference type="Proteomes" id="UP000468581">
    <property type="component" value="Unassembled WGS sequence"/>
</dbReference>
<dbReference type="PROSITE" id="PS51118">
    <property type="entry name" value="HTH_HXLR"/>
    <property type="match status" value="1"/>
</dbReference>
<dbReference type="Pfam" id="PF01638">
    <property type="entry name" value="HxlR"/>
    <property type="match status" value="1"/>
</dbReference>
<reference evidence="5 6" key="1">
    <citation type="submission" date="2020-01" db="EMBL/GenBank/DDBJ databases">
        <title>Leptobacterium flavescens.</title>
        <authorList>
            <person name="Wang G."/>
        </authorList>
    </citation>
    <scope>NUCLEOTIDE SEQUENCE [LARGE SCALE GENOMIC DNA]</scope>
    <source>
        <strain evidence="5 6">KCTC 22160</strain>
    </source>
</reference>
<protein>
    <submittedName>
        <fullName evidence="5">Transcriptional regulator</fullName>
    </submittedName>
</protein>
<keyword evidence="6" id="KW-1185">Reference proteome</keyword>
<dbReference type="GO" id="GO:0003677">
    <property type="term" value="F:DNA binding"/>
    <property type="evidence" value="ECO:0007669"/>
    <property type="project" value="UniProtKB-KW"/>
</dbReference>
<dbReference type="EMBL" id="JAABOO010000004">
    <property type="protein sequence ID" value="NER15359.1"/>
    <property type="molecule type" value="Genomic_DNA"/>
</dbReference>
<evidence type="ECO:0000256" key="1">
    <source>
        <dbReference type="ARBA" id="ARBA00023015"/>
    </source>
</evidence>